<keyword evidence="3" id="KW-1185">Reference proteome</keyword>
<accession>A0A2T4AAH4</accession>
<evidence type="ECO:0000256" key="1">
    <source>
        <dbReference type="SAM" id="Phobius"/>
    </source>
</evidence>
<sequence length="201" mass="23025">MLLEREIWIPLINRNSTTWQEKRPPMPMCYEPTTCTLAVFRTSRPFVLLLRRGLTTRVGLSRRFSSALYLHSNLDFHHVTFEFRNGALHISYHFNIQHWTSTNGDNTTGFGMEGYGFSRRRVYTVGVSTDVLNGRNKLLELEGGSLNGELLDSHSGISGFRFFQFLPFLTFFYLGFIFVGSRGAKLGKKFRGGRRLVDGKA</sequence>
<reference evidence="2 3" key="1">
    <citation type="submission" date="2016-07" db="EMBL/GenBank/DDBJ databases">
        <title>Multiple horizontal gene transfer events from other fungi enriched the ability of initially mycotrophic Trichoderma (Ascomycota) to feed on dead plant biomass.</title>
        <authorList>
            <consortium name="DOE Joint Genome Institute"/>
            <person name="Aerts A."/>
            <person name="Atanasova L."/>
            <person name="Chenthamara K."/>
            <person name="Zhang J."/>
            <person name="Grujic M."/>
            <person name="Henrissat B."/>
            <person name="Kuo A."/>
            <person name="Salamov A."/>
            <person name="Lipzen A."/>
            <person name="Labutti K."/>
            <person name="Barry K."/>
            <person name="Miao Y."/>
            <person name="Rahimi M.J."/>
            <person name="Shen Q."/>
            <person name="Grigoriev I.V."/>
            <person name="Kubicek C.P."/>
            <person name="Druzhinina I.S."/>
        </authorList>
    </citation>
    <scope>NUCLEOTIDE SEQUENCE [LARGE SCALE GENOMIC DNA]</scope>
    <source>
        <strain evidence="2 3">CBS 226.95</strain>
    </source>
</reference>
<dbReference type="EMBL" id="KZ679681">
    <property type="protein sequence ID" value="PTB54077.1"/>
    <property type="molecule type" value="Genomic_DNA"/>
</dbReference>
<protein>
    <submittedName>
        <fullName evidence="2">Uncharacterized protein</fullName>
    </submittedName>
</protein>
<organism evidence="2 3">
    <name type="scientific">Trichoderma harzianum CBS 226.95</name>
    <dbReference type="NCBI Taxonomy" id="983964"/>
    <lineage>
        <taxon>Eukaryota</taxon>
        <taxon>Fungi</taxon>
        <taxon>Dikarya</taxon>
        <taxon>Ascomycota</taxon>
        <taxon>Pezizomycotina</taxon>
        <taxon>Sordariomycetes</taxon>
        <taxon>Hypocreomycetidae</taxon>
        <taxon>Hypocreales</taxon>
        <taxon>Hypocreaceae</taxon>
        <taxon>Trichoderma</taxon>
    </lineage>
</organism>
<evidence type="ECO:0000313" key="3">
    <source>
        <dbReference type="Proteomes" id="UP000241690"/>
    </source>
</evidence>
<keyword evidence="1" id="KW-0472">Membrane</keyword>
<keyword evidence="1" id="KW-0812">Transmembrane</keyword>
<dbReference type="GeneID" id="36623819"/>
<evidence type="ECO:0000313" key="2">
    <source>
        <dbReference type="EMBL" id="PTB54077.1"/>
    </source>
</evidence>
<dbReference type="RefSeq" id="XP_024773754.1">
    <property type="nucleotide sequence ID" value="XM_024915252.1"/>
</dbReference>
<dbReference type="Proteomes" id="UP000241690">
    <property type="component" value="Unassembled WGS sequence"/>
</dbReference>
<proteinExistence type="predicted"/>
<keyword evidence="1" id="KW-1133">Transmembrane helix</keyword>
<name>A0A2T4AAH4_TRIHA</name>
<dbReference type="AlphaFoldDB" id="A0A2T4AAH4"/>
<feature type="transmembrane region" description="Helical" evidence="1">
    <location>
        <begin position="162"/>
        <end position="181"/>
    </location>
</feature>
<gene>
    <name evidence="2" type="ORF">M431DRAFT_449640</name>
</gene>